<keyword evidence="3" id="KW-1185">Reference proteome</keyword>
<dbReference type="InterPro" id="IPR003870">
    <property type="entry name" value="DUF222"/>
</dbReference>
<feature type="domain" description="DUF222" evidence="1">
    <location>
        <begin position="48"/>
        <end position="278"/>
    </location>
</feature>
<comment type="caution">
    <text evidence="2">The sequence shown here is derived from an EMBL/GenBank/DDBJ whole genome shotgun (WGS) entry which is preliminary data.</text>
</comment>
<dbReference type="Pfam" id="PF02720">
    <property type="entry name" value="DUF222"/>
    <property type="match status" value="1"/>
</dbReference>
<name>A0ABS2KSJ6_9NOCA</name>
<dbReference type="EMBL" id="JAFBBK010000001">
    <property type="protein sequence ID" value="MBM7414924.1"/>
    <property type="molecule type" value="Genomic_DNA"/>
</dbReference>
<protein>
    <recommendedName>
        <fullName evidence="1">DUF222 domain-containing protein</fullName>
    </recommendedName>
</protein>
<evidence type="ECO:0000313" key="3">
    <source>
        <dbReference type="Proteomes" id="UP000703038"/>
    </source>
</evidence>
<dbReference type="RefSeq" id="WP_204867816.1">
    <property type="nucleotide sequence ID" value="NZ_JAFBBK010000001.1"/>
</dbReference>
<dbReference type="InterPro" id="IPR003615">
    <property type="entry name" value="HNH_nuc"/>
</dbReference>
<organism evidence="2 3">
    <name type="scientific">Rhodococcoides corynebacterioides</name>
    <dbReference type="NCBI Taxonomy" id="53972"/>
    <lineage>
        <taxon>Bacteria</taxon>
        <taxon>Bacillati</taxon>
        <taxon>Actinomycetota</taxon>
        <taxon>Actinomycetes</taxon>
        <taxon>Mycobacteriales</taxon>
        <taxon>Nocardiaceae</taxon>
        <taxon>Rhodococcoides</taxon>
    </lineage>
</organism>
<accession>A0ABS2KSJ6</accession>
<sequence length="501" mass="53699">MSAKVDAQASFARTVAASCSYVHEESRRPAVLGPGGVFDAEAAETCAVAEVAAALSVSTRTVTEWLFLTRNAHPAVAEAFDAGRLAYAAFRTVCRSLSDVPDATEDLLRRVLGAAERCTPGAVAAAIDRILAEFDVDWHRIARERATTERHVSVRKLPRGQAELKIRGPAEQIAGMKRAIVEAARGVCATDPRPLPARLFDAAHAVFTGGAVGCECADQDCERRGPVTRPDTTAVIVLDAATAAGLAGEPGHLVGWGPVPADVARTIAGDATWQALITAARVPAPRAGCSCRCPQHDPPTDSEPSDPLVPVTGREVRRTRRMPPGWTPTSGNVRTAHARKVREQVEYLRTLPPSALDRAAENPDGHGGFAVPPAGALAYRPSQAVAALVTALYPTCVHPGCAVPSEDCDLDHVVPFDHTDPERGGWTVTGNLTPLCRRHHGLKNPPAVALSHASRRHRPHPRLAGERLPHRTRRVITRRWCASRSRWPVLRPRRPGSTSRA</sequence>
<dbReference type="Proteomes" id="UP000703038">
    <property type="component" value="Unassembled WGS sequence"/>
</dbReference>
<proteinExistence type="predicted"/>
<dbReference type="CDD" id="cd00085">
    <property type="entry name" value="HNHc"/>
    <property type="match status" value="1"/>
</dbReference>
<evidence type="ECO:0000259" key="1">
    <source>
        <dbReference type="Pfam" id="PF02720"/>
    </source>
</evidence>
<evidence type="ECO:0000313" key="2">
    <source>
        <dbReference type="EMBL" id="MBM7414924.1"/>
    </source>
</evidence>
<reference evidence="2 3" key="1">
    <citation type="submission" date="2021-01" db="EMBL/GenBank/DDBJ databases">
        <title>Genomics of switchgrass bacterial isolates.</title>
        <authorList>
            <person name="Shade A."/>
        </authorList>
    </citation>
    <scope>NUCLEOTIDE SEQUENCE [LARGE SCALE GENOMIC DNA]</scope>
    <source>
        <strain evidence="2 3">PvP111</strain>
    </source>
</reference>
<gene>
    <name evidence="2" type="ORF">JOE42_001657</name>
</gene>
<dbReference type="Gene3D" id="1.10.30.50">
    <property type="match status" value="1"/>
</dbReference>